<dbReference type="InterPro" id="IPR011049">
    <property type="entry name" value="Serralysin-like_metalloprot_C"/>
</dbReference>
<dbReference type="RefSeq" id="WP_187474763.1">
    <property type="nucleotide sequence ID" value="NZ_CP060693.1"/>
</dbReference>
<gene>
    <name evidence="1" type="ORF">HOO34_01875</name>
</gene>
<dbReference type="SUPFAM" id="SSF51120">
    <property type="entry name" value="beta-Roll"/>
    <property type="match status" value="1"/>
</dbReference>
<dbReference type="Proteomes" id="UP000515842">
    <property type="component" value="Chromosome"/>
</dbReference>
<accession>A0A7G9LPG0</accession>
<proteinExistence type="predicted"/>
<reference evidence="1 2" key="1">
    <citation type="journal article" date="2020" name="Front. Microbiol.">
        <title>Genomic Analysis and Antimicrobial Resistance of Aliarcobacter cryaerophilus Strains From German Water Poultry.</title>
        <authorList>
            <person name="Muller E."/>
            <person name="Hotzel H."/>
            <person name="Ahlers C."/>
            <person name="Hanel I."/>
            <person name="Tomaso H."/>
            <person name="Abdel-Glil M.Y."/>
        </authorList>
    </citation>
    <scope>NUCLEOTIDE SEQUENCE [LARGE SCALE GENOMIC DNA]</scope>
    <source>
        <strain evidence="1 2">16CS1285-4</strain>
    </source>
</reference>
<evidence type="ECO:0008006" key="3">
    <source>
        <dbReference type="Google" id="ProtNLM"/>
    </source>
</evidence>
<organism evidence="1 2">
    <name type="scientific">Aliarcobacter cryaerophilus</name>
    <dbReference type="NCBI Taxonomy" id="28198"/>
    <lineage>
        <taxon>Bacteria</taxon>
        <taxon>Pseudomonadati</taxon>
        <taxon>Campylobacterota</taxon>
        <taxon>Epsilonproteobacteria</taxon>
        <taxon>Campylobacterales</taxon>
        <taxon>Arcobacteraceae</taxon>
        <taxon>Aliarcobacter</taxon>
    </lineage>
</organism>
<dbReference type="PRINTS" id="PR00313">
    <property type="entry name" value="CABNDNGRPT"/>
</dbReference>
<sequence length="911" mass="89392">MTTGVDTITGTDANDLVTGVTSSLSSEKTLTSADIIDGDAGTDTLQVSMKANFTGFTGDGKMENVENVELTNDSTIGRIFDATGITGVEKYVVDAKGGDVELKDLNAAGITVDYSGAKASAVKVAFDADFVAEAGTADEMTLKVADLGTAAVAATDTTAAVAAKYAAVTMADIETVNVESAGTANLLDLTAVINAKTINVSGAADLTIGSTTAGNGVNTTVTKVDASAATGSVTADLTNSGVLTSVATGSGDDSVIVDTNAVLANAEIVGGAGEDKLTLINTTGAADTVQFSMSGIETIVVNDDIAADITFSALNVSDVNTIEAAAGLTDTFKYVNASATDLTINGKGAQATGTIETDNSGTTVLNLSAAAADVKAKTATTNDLTVTASETADLTVNVGSYVNSSSVITANKATAVVLNVASGKNSTSEVTKFNGTIDAAKAESITVNATGNLGVTGAATINAAAALSGVITTTTANNVLALDAAAMETLEITAAKGLAFTGSDLTAVQTLNATTGDALTLTALNAAANVTIAGSATASAATIVSVGSSTTDYSTTVTAEGLKGGFQISGTTTVANGADITIDVSSMTGDVDLTGAITAGGATTNGGTVTIEASDLSGDMNIGAALVGKNVIVNAANSLGTVSNSGAAVEISAFSSVVYNGTNLAANDADISMATDSTVFTAELNGGLENDTFDLVSADTDQTSITVTGDLGMGTNAVTLTNTAVVSTEDLTVDFSGIVGAGTTTTTINIAAATGDNTIIGSDYADTIITGTASDTVTGGKGADDITITGTATVVTIANGDTGLTTATADVITGFTSTTDDLKLGTAGSATNFAALNAAGSAATVEEVLAAVNTAGTLDGTVKYVFAFDGTTPETSGFLVIDYNADGTADGVVELVGLVDTGDMVFGDIIA</sequence>
<name>A0A7G9LPG0_9BACT</name>
<dbReference type="AlphaFoldDB" id="A0A7G9LPG0"/>
<dbReference type="EMBL" id="CP060693">
    <property type="protein sequence ID" value="QNM90509.1"/>
    <property type="molecule type" value="Genomic_DNA"/>
</dbReference>
<protein>
    <recommendedName>
        <fullName evidence="3">S-layer protein</fullName>
    </recommendedName>
</protein>
<evidence type="ECO:0000313" key="1">
    <source>
        <dbReference type="EMBL" id="QNM90509.1"/>
    </source>
</evidence>
<evidence type="ECO:0000313" key="2">
    <source>
        <dbReference type="Proteomes" id="UP000515842"/>
    </source>
</evidence>